<dbReference type="Proteomes" id="UP000252081">
    <property type="component" value="Unassembled WGS sequence"/>
</dbReference>
<comment type="caution">
    <text evidence="1">The sequence shown here is derived from an EMBL/GenBank/DDBJ whole genome shotgun (WGS) entry which is preliminary data.</text>
</comment>
<dbReference type="EMBL" id="QNQU01000004">
    <property type="protein sequence ID" value="RBQ10018.1"/>
    <property type="molecule type" value="Genomic_DNA"/>
</dbReference>
<reference evidence="1 2" key="1">
    <citation type="submission" date="2018-07" db="EMBL/GenBank/DDBJ databases">
        <title>A draft genome of a endophytic bacteria, a new species of Pedobacter.</title>
        <authorList>
            <person name="Zhang Z.D."/>
            <person name="Chen Z.J."/>
        </authorList>
    </citation>
    <scope>NUCLEOTIDE SEQUENCE [LARGE SCALE GENOMIC DNA]</scope>
    <source>
        <strain evidence="1 2">RS10</strain>
    </source>
</reference>
<name>A0A366L843_9SPHI</name>
<dbReference type="OrthoDB" id="761484at2"/>
<dbReference type="AlphaFoldDB" id="A0A366L843"/>
<keyword evidence="2" id="KW-1185">Reference proteome</keyword>
<evidence type="ECO:0000313" key="1">
    <source>
        <dbReference type="EMBL" id="RBQ10018.1"/>
    </source>
</evidence>
<sequence length="183" mass="20060">MSTVLFFFNISQSLSQVNGRGCHIGGSVGTKFLGTATYFGHTDQIVQVYSNSMLVPIITGNGFAGYRCGYINVYDSGKRNTPTQNDVPYPAAKEIVNNYSGMASHKCVTVTSYSSDVTSIKGEGYEVDYQYNDLAYSAYADPNFPCASQPNSLPVDDYIPYLLATVSLSGFLLVRKKERLNFL</sequence>
<organism evidence="1 2">
    <name type="scientific">Pedobacter miscanthi</name>
    <dbReference type="NCBI Taxonomy" id="2259170"/>
    <lineage>
        <taxon>Bacteria</taxon>
        <taxon>Pseudomonadati</taxon>
        <taxon>Bacteroidota</taxon>
        <taxon>Sphingobacteriia</taxon>
        <taxon>Sphingobacteriales</taxon>
        <taxon>Sphingobacteriaceae</taxon>
        <taxon>Pedobacter</taxon>
    </lineage>
</organism>
<accession>A0A366L843</accession>
<evidence type="ECO:0000313" key="2">
    <source>
        <dbReference type="Proteomes" id="UP000252081"/>
    </source>
</evidence>
<gene>
    <name evidence="1" type="ORF">DRW42_06160</name>
</gene>
<dbReference type="RefSeq" id="WP_113947953.1">
    <property type="nucleotide sequence ID" value="NZ_QNQU01000004.1"/>
</dbReference>
<proteinExistence type="predicted"/>
<protein>
    <submittedName>
        <fullName evidence="1">Uncharacterized protein</fullName>
    </submittedName>
</protein>